<dbReference type="Proteomes" id="UP000035680">
    <property type="component" value="Unassembled WGS sequence"/>
</dbReference>
<feature type="transmembrane region" description="Helical" evidence="1">
    <location>
        <begin position="106"/>
        <end position="130"/>
    </location>
</feature>
<reference evidence="2" key="1">
    <citation type="submission" date="2014-07" db="EMBL/GenBank/DDBJ databases">
        <authorList>
            <person name="Martin A.A"/>
            <person name="De Silva N."/>
        </authorList>
    </citation>
    <scope>NUCLEOTIDE SEQUENCE</scope>
</reference>
<reference evidence="3" key="2">
    <citation type="submission" date="2015-08" db="UniProtKB">
        <authorList>
            <consortium name="WormBaseParasite"/>
        </authorList>
    </citation>
    <scope>IDENTIFICATION</scope>
</reference>
<evidence type="ECO:0000313" key="3">
    <source>
        <dbReference type="WBParaSite" id="SVE_0078300.1"/>
    </source>
</evidence>
<sequence length="313" mass="36047">MQNFFKVHINDDYMSLEGSSLYNIIMFILGIIALIFNTMEMIININNSLYKQSLHNCIRLYCNFAGAILAIRNFVFSALNLCLFGSNWFFTSEQVCLGRAILDVVVVYLFQCAFIAEIITFAISIVYPIFFMRHVDNTYVKIGLGCGILFLSFLSVSMMFIGRGRLPEYLGFCVIYNNWTPTFQGLHSFLTVFIMIMVVATYFKTKSHIGHMSSEEKLRKNICSFMCWSMLFFLVFCLLPNLLLVVSFFMNLDCNFKNVSLDAFYLTVCISLIVPFPFALWKNKLIRKHFLELSCIPHIVNRVSNTKTTSLTA</sequence>
<feature type="transmembrane region" description="Helical" evidence="1">
    <location>
        <begin position="263"/>
        <end position="281"/>
    </location>
</feature>
<keyword evidence="1" id="KW-0472">Membrane</keyword>
<feature type="transmembrane region" description="Helical" evidence="1">
    <location>
        <begin position="60"/>
        <end position="86"/>
    </location>
</feature>
<protein>
    <submittedName>
        <fullName evidence="3">G_PROTEIN_RECEP_F1_2 domain-containing protein</fullName>
    </submittedName>
</protein>
<organism evidence="2 3">
    <name type="scientific">Strongyloides venezuelensis</name>
    <name type="common">Threadworm</name>
    <dbReference type="NCBI Taxonomy" id="75913"/>
    <lineage>
        <taxon>Eukaryota</taxon>
        <taxon>Metazoa</taxon>
        <taxon>Ecdysozoa</taxon>
        <taxon>Nematoda</taxon>
        <taxon>Chromadorea</taxon>
        <taxon>Rhabditida</taxon>
        <taxon>Tylenchina</taxon>
        <taxon>Panagrolaimomorpha</taxon>
        <taxon>Strongyloidoidea</taxon>
        <taxon>Strongyloididae</taxon>
        <taxon>Strongyloides</taxon>
    </lineage>
</organism>
<evidence type="ECO:0000313" key="2">
    <source>
        <dbReference type="Proteomes" id="UP000035680"/>
    </source>
</evidence>
<keyword evidence="1" id="KW-1133">Transmembrane helix</keyword>
<feature type="transmembrane region" description="Helical" evidence="1">
    <location>
        <begin position="182"/>
        <end position="203"/>
    </location>
</feature>
<feature type="transmembrane region" description="Helical" evidence="1">
    <location>
        <begin position="20"/>
        <end position="39"/>
    </location>
</feature>
<dbReference type="WBParaSite" id="SVE_0078300.1">
    <property type="protein sequence ID" value="SVE_0078300.1"/>
    <property type="gene ID" value="SVE_0078300"/>
</dbReference>
<keyword evidence="1" id="KW-0812">Transmembrane</keyword>
<accession>A0A0K0EW84</accession>
<proteinExistence type="predicted"/>
<keyword evidence="2" id="KW-1185">Reference proteome</keyword>
<dbReference type="AlphaFoldDB" id="A0A0K0EW84"/>
<feature type="transmembrane region" description="Helical" evidence="1">
    <location>
        <begin position="224"/>
        <end position="251"/>
    </location>
</feature>
<evidence type="ECO:0000256" key="1">
    <source>
        <dbReference type="SAM" id="Phobius"/>
    </source>
</evidence>
<dbReference type="Gene3D" id="1.20.1070.10">
    <property type="entry name" value="Rhodopsin 7-helix transmembrane proteins"/>
    <property type="match status" value="1"/>
</dbReference>
<feature type="transmembrane region" description="Helical" evidence="1">
    <location>
        <begin position="142"/>
        <end position="162"/>
    </location>
</feature>
<name>A0A0K0EW84_STRVS</name>